<dbReference type="InterPro" id="IPR044730">
    <property type="entry name" value="RNase_H-like_dom_plant"/>
</dbReference>
<comment type="caution">
    <text evidence="2">The sequence shown here is derived from an EMBL/GenBank/DDBJ whole genome shotgun (WGS) entry which is preliminary data.</text>
</comment>
<dbReference type="CDD" id="cd06222">
    <property type="entry name" value="RNase_H_like"/>
    <property type="match status" value="1"/>
</dbReference>
<dbReference type="InterPro" id="IPR036397">
    <property type="entry name" value="RNaseH_sf"/>
</dbReference>
<dbReference type="PANTHER" id="PTHR47723:SF13">
    <property type="entry name" value="PUTATIVE-RELATED"/>
    <property type="match status" value="1"/>
</dbReference>
<organism evidence="2 3">
    <name type="scientific">Linum tenue</name>
    <dbReference type="NCBI Taxonomy" id="586396"/>
    <lineage>
        <taxon>Eukaryota</taxon>
        <taxon>Viridiplantae</taxon>
        <taxon>Streptophyta</taxon>
        <taxon>Embryophyta</taxon>
        <taxon>Tracheophyta</taxon>
        <taxon>Spermatophyta</taxon>
        <taxon>Magnoliopsida</taxon>
        <taxon>eudicotyledons</taxon>
        <taxon>Gunneridae</taxon>
        <taxon>Pentapetalae</taxon>
        <taxon>rosids</taxon>
        <taxon>fabids</taxon>
        <taxon>Malpighiales</taxon>
        <taxon>Linaceae</taxon>
        <taxon>Linum</taxon>
    </lineage>
</organism>
<proteinExistence type="predicted"/>
<dbReference type="GO" id="GO:0004523">
    <property type="term" value="F:RNA-DNA hybrid ribonuclease activity"/>
    <property type="evidence" value="ECO:0007669"/>
    <property type="project" value="InterPro"/>
</dbReference>
<dbReference type="AlphaFoldDB" id="A0AAV0I7C1"/>
<dbReference type="Gene3D" id="3.30.420.10">
    <property type="entry name" value="Ribonuclease H-like superfamily/Ribonuclease H"/>
    <property type="match status" value="1"/>
</dbReference>
<dbReference type="InterPro" id="IPR002156">
    <property type="entry name" value="RNaseH_domain"/>
</dbReference>
<dbReference type="Proteomes" id="UP001154282">
    <property type="component" value="Unassembled WGS sequence"/>
</dbReference>
<protein>
    <recommendedName>
        <fullName evidence="1">RNase H type-1 domain-containing protein</fullName>
    </recommendedName>
</protein>
<dbReference type="InterPro" id="IPR012337">
    <property type="entry name" value="RNaseH-like_sf"/>
</dbReference>
<gene>
    <name evidence="2" type="ORF">LITE_LOCUS7857</name>
</gene>
<reference evidence="2" key="1">
    <citation type="submission" date="2022-08" db="EMBL/GenBank/DDBJ databases">
        <authorList>
            <person name="Gutierrez-Valencia J."/>
        </authorList>
    </citation>
    <scope>NUCLEOTIDE SEQUENCE</scope>
</reference>
<evidence type="ECO:0000313" key="3">
    <source>
        <dbReference type="Proteomes" id="UP001154282"/>
    </source>
</evidence>
<dbReference type="SUPFAM" id="SSF53098">
    <property type="entry name" value="Ribonuclease H-like"/>
    <property type="match status" value="1"/>
</dbReference>
<dbReference type="InterPro" id="IPR053151">
    <property type="entry name" value="RNase_H-like"/>
</dbReference>
<evidence type="ECO:0000313" key="2">
    <source>
        <dbReference type="EMBL" id="CAI0393266.1"/>
    </source>
</evidence>
<accession>A0AAV0I7C1</accession>
<keyword evidence="3" id="KW-1185">Reference proteome</keyword>
<dbReference type="GO" id="GO:0003676">
    <property type="term" value="F:nucleic acid binding"/>
    <property type="evidence" value="ECO:0007669"/>
    <property type="project" value="InterPro"/>
</dbReference>
<dbReference type="EMBL" id="CAMGYJ010000003">
    <property type="protein sequence ID" value="CAI0393266.1"/>
    <property type="molecule type" value="Genomic_DNA"/>
</dbReference>
<dbReference type="PANTHER" id="PTHR47723">
    <property type="entry name" value="OS05G0353850 PROTEIN"/>
    <property type="match status" value="1"/>
</dbReference>
<sequence length="121" mass="13499">MIFQNKHQDTATLACRIRNWTRTIEEVQSKDKLIHSNHRDKQAEDLSWIPPPQHWVAVNTDGSVKQPHSQAASGGIIRDHLGRCLGGFYANLGACTITRAELKGALQGLQLAWRLASGRFS</sequence>
<name>A0AAV0I7C1_9ROSI</name>
<feature type="domain" description="RNase H type-1" evidence="1">
    <location>
        <begin position="59"/>
        <end position="115"/>
    </location>
</feature>
<dbReference type="Pfam" id="PF13456">
    <property type="entry name" value="RVT_3"/>
    <property type="match status" value="1"/>
</dbReference>
<evidence type="ECO:0000259" key="1">
    <source>
        <dbReference type="Pfam" id="PF13456"/>
    </source>
</evidence>